<dbReference type="InterPro" id="IPR029063">
    <property type="entry name" value="SAM-dependent_MTases_sf"/>
</dbReference>
<keyword evidence="4 6" id="KW-0949">S-adenosyl-L-methionine</keyword>
<dbReference type="EC" id="2.1.1.37" evidence="1"/>
<dbReference type="Proteomes" id="UP001592530">
    <property type="component" value="Unassembled WGS sequence"/>
</dbReference>
<comment type="similarity">
    <text evidence="6">Belongs to the class I-like SAM-binding methyltransferase superfamily. C5-methyltransferase family.</text>
</comment>
<evidence type="ECO:0000256" key="6">
    <source>
        <dbReference type="PROSITE-ProRule" id="PRU01016"/>
    </source>
</evidence>
<proteinExistence type="inferred from homology"/>
<evidence type="ECO:0000256" key="4">
    <source>
        <dbReference type="ARBA" id="ARBA00022691"/>
    </source>
</evidence>
<evidence type="ECO:0000313" key="8">
    <source>
        <dbReference type="Proteomes" id="UP001592530"/>
    </source>
</evidence>
<feature type="active site" evidence="6">
    <location>
        <position position="73"/>
    </location>
</feature>
<name>A0ABV6XAQ1_9ACTN</name>
<reference evidence="7 8" key="1">
    <citation type="submission" date="2024-09" db="EMBL/GenBank/DDBJ databases">
        <authorList>
            <person name="Lee S.D."/>
        </authorList>
    </citation>
    <scope>NUCLEOTIDE SEQUENCE [LARGE SCALE GENOMIC DNA]</scope>
    <source>
        <strain evidence="7 8">N1-3</strain>
    </source>
</reference>
<dbReference type="SUPFAM" id="SSF53335">
    <property type="entry name" value="S-adenosyl-L-methionine-dependent methyltransferases"/>
    <property type="match status" value="1"/>
</dbReference>
<dbReference type="Pfam" id="PF00145">
    <property type="entry name" value="DNA_methylase"/>
    <property type="match status" value="1"/>
</dbReference>
<evidence type="ECO:0000256" key="1">
    <source>
        <dbReference type="ARBA" id="ARBA00011975"/>
    </source>
</evidence>
<dbReference type="GO" id="GO:0032259">
    <property type="term" value="P:methylation"/>
    <property type="evidence" value="ECO:0007669"/>
    <property type="project" value="UniProtKB-KW"/>
</dbReference>
<evidence type="ECO:0000256" key="3">
    <source>
        <dbReference type="ARBA" id="ARBA00022679"/>
    </source>
</evidence>
<dbReference type="GO" id="GO:0008168">
    <property type="term" value="F:methyltransferase activity"/>
    <property type="evidence" value="ECO:0007669"/>
    <property type="project" value="UniProtKB-KW"/>
</dbReference>
<dbReference type="PANTHER" id="PTHR10629:SF52">
    <property type="entry name" value="DNA (CYTOSINE-5)-METHYLTRANSFERASE 1"/>
    <property type="match status" value="1"/>
</dbReference>
<dbReference type="InterPro" id="IPR050390">
    <property type="entry name" value="C5-Methyltransferase"/>
</dbReference>
<sequence>MITFTDLFCGAGGASTGLVNAGWKLHFAMNHWWTAIETHMANHPDAEHACENVSLYDLRRLPKTDVLWASPICTEISPAGGRARAKRKRKLSVEQIRHLTEEEIRQLKEQLESIPDAAFERTRVTAFDVIRAMELHDYKAVIVENVVEFALDWKLFDLWLAMAARLGYNYQIVSVSSAHVGDATNPAAPQWRDRLFIVFTKVGIRLPDVAPRPLAPCHQCDEDVYSVQSWRPDHTETRIGKYGEQYDYACPNHDVPVVVEPYTRPASAIIDWTNKGHRIGDRKRPLAPNTMARIRKGLELYPADPSLITLNHSGHDGRAFRADQAPFPTRATKIGEGLLVPADYHDRALSSTDLAAPPFVITFRNHGGAAGVDRPLTGINAKGNHHGLVIPYRKGCNPKPVAEPIHTMSTRDSAGLLLTAADIDDCFFRMVQWREQMNAQRFPGDYIVIGDTQAEKTMQAGNAVSCNVAQWLGNAVGAVL</sequence>
<comment type="caution">
    <text evidence="7">The sequence shown here is derived from an EMBL/GenBank/DDBJ whole genome shotgun (WGS) entry which is preliminary data.</text>
</comment>
<dbReference type="InterPro" id="IPR001525">
    <property type="entry name" value="C5_MeTfrase"/>
</dbReference>
<organism evidence="7 8">
    <name type="scientific">Streptacidiphilus alkalitolerans</name>
    <dbReference type="NCBI Taxonomy" id="3342712"/>
    <lineage>
        <taxon>Bacteria</taxon>
        <taxon>Bacillati</taxon>
        <taxon>Actinomycetota</taxon>
        <taxon>Actinomycetes</taxon>
        <taxon>Kitasatosporales</taxon>
        <taxon>Streptomycetaceae</taxon>
        <taxon>Streptacidiphilus</taxon>
    </lineage>
</organism>
<evidence type="ECO:0000256" key="5">
    <source>
        <dbReference type="ARBA" id="ARBA00022747"/>
    </source>
</evidence>
<dbReference type="EMBL" id="JBHEZY010000018">
    <property type="protein sequence ID" value="MFC1435321.1"/>
    <property type="molecule type" value="Genomic_DNA"/>
</dbReference>
<accession>A0ABV6XAQ1</accession>
<dbReference type="PANTHER" id="PTHR10629">
    <property type="entry name" value="CYTOSINE-SPECIFIC METHYLTRANSFERASE"/>
    <property type="match status" value="1"/>
</dbReference>
<evidence type="ECO:0000313" key="7">
    <source>
        <dbReference type="EMBL" id="MFC1435321.1"/>
    </source>
</evidence>
<gene>
    <name evidence="7" type="ORF">ACEZDB_32245</name>
</gene>
<keyword evidence="3 6" id="KW-0808">Transferase</keyword>
<keyword evidence="2 6" id="KW-0489">Methyltransferase</keyword>
<evidence type="ECO:0000256" key="2">
    <source>
        <dbReference type="ARBA" id="ARBA00022603"/>
    </source>
</evidence>
<dbReference type="PROSITE" id="PS51679">
    <property type="entry name" value="SAM_MT_C5"/>
    <property type="match status" value="1"/>
</dbReference>
<keyword evidence="5" id="KW-0680">Restriction system</keyword>
<dbReference type="Gene3D" id="3.40.50.150">
    <property type="entry name" value="Vaccinia Virus protein VP39"/>
    <property type="match status" value="1"/>
</dbReference>
<protein>
    <recommendedName>
        <fullName evidence="1">DNA (cytosine-5-)-methyltransferase</fullName>
        <ecNumber evidence="1">2.1.1.37</ecNumber>
    </recommendedName>
</protein>
<dbReference type="RefSeq" id="WP_380558266.1">
    <property type="nucleotide sequence ID" value="NZ_JBHEZY010000018.1"/>
</dbReference>